<dbReference type="EMBL" id="AK128029">
    <property type="protein sequence ID" value="BAC87236.1"/>
    <property type="molecule type" value="mRNA"/>
</dbReference>
<evidence type="ECO:0000313" key="2">
    <source>
        <dbReference type="EMBL" id="BAC87236.1"/>
    </source>
</evidence>
<protein>
    <submittedName>
        <fullName evidence="2">cDNA FLJ46148 fis, clone TESTI4000600</fullName>
    </submittedName>
</protein>
<feature type="region of interest" description="Disordered" evidence="1">
    <location>
        <begin position="1"/>
        <end position="83"/>
    </location>
</feature>
<proteinExistence type="evidence at transcript level"/>
<feature type="compositionally biased region" description="Low complexity" evidence="1">
    <location>
        <begin position="8"/>
        <end position="20"/>
    </location>
</feature>
<name>Q6ZRS3_HUMAN</name>
<sequence length="167" mass="17838">MPMKPPRCTRTSRSSCSRTTLRPAASPNTTSSRGQTVHPPCSSKLRMDPTPAWPASCEALMGPSSSAGPARLRLPPRRHSSLPPRRASFLIVSRASKSWECAGPVPALPGGVVAVPTSQQDPQCRGSQVAHRRCLSRAILQSGPQCQSCLSIWVTSARSRVQASSRS</sequence>
<reference evidence="2" key="1">
    <citation type="submission" date="2003-07" db="EMBL/GenBank/DDBJ databases">
        <title>NEDO human cDNA sequencing project.</title>
        <authorList>
            <person name="Ota T."/>
            <person name="Nakagawa S."/>
            <person name="Senoh A."/>
            <person name="Mizuguchi H."/>
            <person name="Inagaki H."/>
            <person name="Sugiyama T."/>
            <person name="Irie R."/>
            <person name="Otsuki T."/>
            <person name="Sato H."/>
            <person name="Wakamatsu A."/>
            <person name="Ishii S."/>
            <person name="Yamamoto J."/>
            <person name="Isono Y."/>
            <person name="Kawai-Hio Y."/>
            <person name="Saito K."/>
            <person name="Nishikawa T."/>
            <person name="Kimura K."/>
            <person name="Yamashita H."/>
            <person name="Matsuo K."/>
            <person name="Nakamura Y."/>
            <person name="Sekine M."/>
            <person name="Kikuchi H."/>
            <person name="Kanda K."/>
            <person name="Wagatsuma M."/>
            <person name="Murakawa K."/>
            <person name="Kanehori K."/>
            <person name="Takahashi-Fujii A."/>
            <person name="Oshima A."/>
            <person name="Sugiyama A."/>
            <person name="Kawakami B."/>
            <person name="Suzuki Y."/>
            <person name="Sugano S."/>
            <person name="Nagahari K."/>
            <person name="Masuho Y."/>
            <person name="Nagai K."/>
            <person name="Isogai T."/>
        </authorList>
    </citation>
    <scope>NUCLEOTIDE SEQUENCE</scope>
    <source>
        <tissue evidence="2">Testis</tissue>
    </source>
</reference>
<organism evidence="2">
    <name type="scientific">Homo sapiens</name>
    <name type="common">Human</name>
    <dbReference type="NCBI Taxonomy" id="9606"/>
    <lineage>
        <taxon>Eukaryota</taxon>
        <taxon>Metazoa</taxon>
        <taxon>Chordata</taxon>
        <taxon>Craniata</taxon>
        <taxon>Vertebrata</taxon>
        <taxon>Euteleostomi</taxon>
        <taxon>Mammalia</taxon>
        <taxon>Eutheria</taxon>
        <taxon>Euarchontoglires</taxon>
        <taxon>Primates</taxon>
        <taxon>Haplorrhini</taxon>
        <taxon>Catarrhini</taxon>
        <taxon>Hominidae</taxon>
        <taxon>Homo</taxon>
    </lineage>
</organism>
<accession>Q6ZRS3</accession>
<feature type="compositionally biased region" description="Polar residues" evidence="1">
    <location>
        <begin position="26"/>
        <end position="35"/>
    </location>
</feature>
<evidence type="ECO:0000256" key="1">
    <source>
        <dbReference type="SAM" id="MobiDB-lite"/>
    </source>
</evidence>
<dbReference type="AlphaFoldDB" id="Q6ZRS3"/>